<dbReference type="InterPro" id="IPR029039">
    <property type="entry name" value="Flavoprotein-like_sf"/>
</dbReference>
<feature type="domain" description="NADPH-dependent FMN reductase-like" evidence="3">
    <location>
        <begin position="2"/>
        <end position="132"/>
    </location>
</feature>
<dbReference type="InterPro" id="IPR050712">
    <property type="entry name" value="NAD(P)H-dep_reductase"/>
</dbReference>
<keyword evidence="2" id="KW-0285">Flavoprotein</keyword>
<evidence type="ECO:0000313" key="5">
    <source>
        <dbReference type="Proteomes" id="UP000565262"/>
    </source>
</evidence>
<comment type="caution">
    <text evidence="4">The sequence shown here is derived from an EMBL/GenBank/DDBJ whole genome shotgun (WGS) entry which is preliminary data.</text>
</comment>
<accession>A0A839IXQ8</accession>
<proteinExistence type="predicted"/>
<gene>
    <name evidence="4" type="ORF">H4O21_24440</name>
</gene>
<feature type="non-terminal residue" evidence="4">
    <location>
        <position position="1"/>
    </location>
</feature>
<protein>
    <submittedName>
        <fullName evidence="4">NAD(P)H-dependent oxidoreductase</fullName>
    </submittedName>
</protein>
<dbReference type="PANTHER" id="PTHR30543">
    <property type="entry name" value="CHROMATE REDUCTASE"/>
    <property type="match status" value="1"/>
</dbReference>
<dbReference type="GO" id="GO:0010181">
    <property type="term" value="F:FMN binding"/>
    <property type="evidence" value="ECO:0007669"/>
    <property type="project" value="TreeGrafter"/>
</dbReference>
<evidence type="ECO:0000256" key="1">
    <source>
        <dbReference type="ARBA" id="ARBA00001917"/>
    </source>
</evidence>
<feature type="non-terminal residue" evidence="4">
    <location>
        <position position="134"/>
    </location>
</feature>
<dbReference type="InterPro" id="IPR005025">
    <property type="entry name" value="FMN_Rdtase-like_dom"/>
</dbReference>
<dbReference type="EMBL" id="JACJFM010000175">
    <property type="protein sequence ID" value="MBB1489761.1"/>
    <property type="molecule type" value="Genomic_DNA"/>
</dbReference>
<dbReference type="GO" id="GO:0016491">
    <property type="term" value="F:oxidoreductase activity"/>
    <property type="evidence" value="ECO:0007669"/>
    <property type="project" value="InterPro"/>
</dbReference>
<evidence type="ECO:0000259" key="3">
    <source>
        <dbReference type="Pfam" id="PF03358"/>
    </source>
</evidence>
<dbReference type="Pfam" id="PF03358">
    <property type="entry name" value="FMN_red"/>
    <property type="match status" value="1"/>
</dbReference>
<dbReference type="Proteomes" id="UP000565262">
    <property type="component" value="Unassembled WGS sequence"/>
</dbReference>
<dbReference type="SUPFAM" id="SSF52218">
    <property type="entry name" value="Flavoproteins"/>
    <property type="match status" value="1"/>
</dbReference>
<keyword evidence="5" id="KW-1185">Reference proteome</keyword>
<organism evidence="4 5">
    <name type="scientific">Oceanospirillum sediminis</name>
    <dbReference type="NCBI Taxonomy" id="2760088"/>
    <lineage>
        <taxon>Bacteria</taxon>
        <taxon>Pseudomonadati</taxon>
        <taxon>Pseudomonadota</taxon>
        <taxon>Gammaproteobacteria</taxon>
        <taxon>Oceanospirillales</taxon>
        <taxon>Oceanospirillaceae</taxon>
        <taxon>Oceanospirillum</taxon>
    </lineage>
</organism>
<reference evidence="4 5" key="1">
    <citation type="submission" date="2020-08" db="EMBL/GenBank/DDBJ databases">
        <title>Oceanospirillum sp. nov. isolated from marine sediment.</title>
        <authorList>
            <person name="Ji X."/>
        </authorList>
    </citation>
    <scope>NUCLEOTIDE SEQUENCE [LARGE SCALE GENOMIC DNA]</scope>
    <source>
        <strain evidence="4 5">D5</strain>
    </source>
</reference>
<dbReference type="Gene3D" id="3.40.50.360">
    <property type="match status" value="1"/>
</dbReference>
<dbReference type="AlphaFoldDB" id="A0A839IXQ8"/>
<keyword evidence="2" id="KW-0288">FMN</keyword>
<dbReference type="PANTHER" id="PTHR30543:SF21">
    <property type="entry name" value="NAD(P)H-DEPENDENT FMN REDUCTASE LOT6"/>
    <property type="match status" value="1"/>
</dbReference>
<sequence>KKIITIAGSNSQNSINKSLLLYTSNLLENVEIISIDLNDYVLPMYGVDYEIENGIPTAVKKLNELLDNADAFIIALAEHNGTYTAVFKNTLDWLSRANVKVWRDKPTFLMATSPGGRGGATVLKAAVSYFPFLG</sequence>
<comment type="cofactor">
    <cofactor evidence="1">
        <name>FMN</name>
        <dbReference type="ChEBI" id="CHEBI:58210"/>
    </cofactor>
</comment>
<dbReference type="GO" id="GO:0005829">
    <property type="term" value="C:cytosol"/>
    <property type="evidence" value="ECO:0007669"/>
    <property type="project" value="TreeGrafter"/>
</dbReference>
<evidence type="ECO:0000256" key="2">
    <source>
        <dbReference type="ARBA" id="ARBA00022643"/>
    </source>
</evidence>
<name>A0A839IXQ8_9GAMM</name>
<evidence type="ECO:0000313" key="4">
    <source>
        <dbReference type="EMBL" id="MBB1489761.1"/>
    </source>
</evidence>